<sequence length="238" mass="25458">MADQPSAARLRPVFRQGMPGLPAAAQQQNQAFYVGPGDFLDLPDQGGQSDNVDVRQDRRNECSDLGVPGGSGMTDSICDTQHRSTTAAIFTNGENWLYSSPATWCAPWASGAATFCGNTRELAEDAGYVESAYPGRNAQNLIDHRRRFKHRQHSRGRRQSIGGSGCQRGVLAAEGVGCGRQLRQVFRCPGHRSTTPNRPASGAVSAIVVTMASTADRSDGQAFESTSKGLCWGPPTNS</sequence>
<feature type="region of interest" description="Disordered" evidence="1">
    <location>
        <begin position="215"/>
        <end position="238"/>
    </location>
</feature>
<evidence type="ECO:0000313" key="3">
    <source>
        <dbReference type="Proteomes" id="UP000005951"/>
    </source>
</evidence>
<dbReference type="EMBL" id="AJYC02000117">
    <property type="protein sequence ID" value="EKT78043.1"/>
    <property type="molecule type" value="Genomic_DNA"/>
</dbReference>
<proteinExistence type="predicted"/>
<gene>
    <name evidence="2" type="ORF">WSS_A34552</name>
</gene>
<evidence type="ECO:0000313" key="2">
    <source>
        <dbReference type="EMBL" id="EKT78043.1"/>
    </source>
</evidence>
<reference evidence="2 3" key="1">
    <citation type="journal article" date="2013" name="Genome Announc.">
        <title>Draft Genome Sequence of Rhodococcus opacus Strain M213 Shows a Diverse Catabolic Potential.</title>
        <authorList>
            <person name="Pathak A."/>
            <person name="Green S.J."/>
            <person name="Ogram A."/>
            <person name="Chauhan A."/>
        </authorList>
    </citation>
    <scope>NUCLEOTIDE SEQUENCE [LARGE SCALE GENOMIC DNA]</scope>
    <source>
        <strain evidence="2 3">M213</strain>
    </source>
</reference>
<protein>
    <submittedName>
        <fullName evidence="2">Uncharacterized protein</fullName>
    </submittedName>
</protein>
<evidence type="ECO:0000256" key="1">
    <source>
        <dbReference type="SAM" id="MobiDB-lite"/>
    </source>
</evidence>
<organism evidence="2 3">
    <name type="scientific">Rhodococcus opacus M213</name>
    <dbReference type="NCBI Taxonomy" id="1129896"/>
    <lineage>
        <taxon>Bacteria</taxon>
        <taxon>Bacillati</taxon>
        <taxon>Actinomycetota</taxon>
        <taxon>Actinomycetes</taxon>
        <taxon>Mycobacteriales</taxon>
        <taxon>Nocardiaceae</taxon>
        <taxon>Rhodococcus</taxon>
    </lineage>
</organism>
<dbReference type="AlphaFoldDB" id="K8X983"/>
<dbReference type="Proteomes" id="UP000005951">
    <property type="component" value="Unassembled WGS sequence"/>
</dbReference>
<accession>K8X983</accession>
<name>K8X983_RHOOP</name>
<comment type="caution">
    <text evidence="2">The sequence shown here is derived from an EMBL/GenBank/DDBJ whole genome shotgun (WGS) entry which is preliminary data.</text>
</comment>